<dbReference type="EMBL" id="MEIA01000086">
    <property type="protein sequence ID" value="OJF14769.1"/>
    <property type="molecule type" value="Genomic_DNA"/>
</dbReference>
<reference evidence="2 3" key="1">
    <citation type="submission" date="2016-09" db="EMBL/GenBank/DDBJ databases">
        <title>Couchioplanes caeruleus draft genome sequence.</title>
        <authorList>
            <person name="Sheehan J."/>
            <person name="Caffrey P."/>
        </authorList>
    </citation>
    <scope>NUCLEOTIDE SEQUENCE [LARGE SCALE GENOMIC DNA]</scope>
    <source>
        <strain evidence="2 3">DSM 43634</strain>
    </source>
</reference>
<protein>
    <recommendedName>
        <fullName evidence="4">Peptidase inhibitor family I36</fullName>
    </recommendedName>
</protein>
<gene>
    <name evidence="2" type="ORF">BG844_08040</name>
</gene>
<evidence type="ECO:0008006" key="4">
    <source>
        <dbReference type="Google" id="ProtNLM"/>
    </source>
</evidence>
<evidence type="ECO:0000313" key="2">
    <source>
        <dbReference type="EMBL" id="OJF14769.1"/>
    </source>
</evidence>
<sequence>MIAKNARRWGLALAVVAVVAAPAQVANAAADGAVSRPAFAEQARSAGLDQRQARLLQGEVDKVLAGMKVGGRQVSANEVVSDDGRVKVVIPVPGEQRARSLSGAETLANCSYEYLCLFDYAHFGGLLTRLYRCDFVNLGDYGLNDRLESYDNSQTTGTVARFYNWEGRWVYKFGSTAPHTDYDLNRWSGLANMIDGVDPC</sequence>
<feature type="signal peptide" evidence="1">
    <location>
        <begin position="1"/>
        <end position="28"/>
    </location>
</feature>
<dbReference type="AlphaFoldDB" id="A0A1K0FPQ0"/>
<organism evidence="2 3">
    <name type="scientific">Couchioplanes caeruleus subsp. caeruleus</name>
    <dbReference type="NCBI Taxonomy" id="56427"/>
    <lineage>
        <taxon>Bacteria</taxon>
        <taxon>Bacillati</taxon>
        <taxon>Actinomycetota</taxon>
        <taxon>Actinomycetes</taxon>
        <taxon>Micromonosporales</taxon>
        <taxon>Micromonosporaceae</taxon>
        <taxon>Couchioplanes</taxon>
    </lineage>
</organism>
<dbReference type="RefSeq" id="WP_071804251.1">
    <property type="nucleotide sequence ID" value="NZ_MEIA01000086.1"/>
</dbReference>
<comment type="caution">
    <text evidence="2">The sequence shown here is derived from an EMBL/GenBank/DDBJ whole genome shotgun (WGS) entry which is preliminary data.</text>
</comment>
<proteinExistence type="predicted"/>
<name>A0A1K0FPQ0_9ACTN</name>
<accession>A0A1K0FPQ0</accession>
<feature type="chain" id="PRO_5009663871" description="Peptidase inhibitor family I36" evidence="1">
    <location>
        <begin position="29"/>
        <end position="200"/>
    </location>
</feature>
<evidence type="ECO:0000256" key="1">
    <source>
        <dbReference type="SAM" id="SignalP"/>
    </source>
</evidence>
<keyword evidence="3" id="KW-1185">Reference proteome</keyword>
<evidence type="ECO:0000313" key="3">
    <source>
        <dbReference type="Proteomes" id="UP000182486"/>
    </source>
</evidence>
<dbReference type="Proteomes" id="UP000182486">
    <property type="component" value="Unassembled WGS sequence"/>
</dbReference>
<keyword evidence="1" id="KW-0732">Signal</keyword>